<dbReference type="Gene3D" id="1.10.10.60">
    <property type="entry name" value="Homeodomain-like"/>
    <property type="match status" value="1"/>
</dbReference>
<dbReference type="AlphaFoldDB" id="A0A5C6C899"/>
<comment type="caution">
    <text evidence="1">The sequence shown here is derived from an EMBL/GenBank/DDBJ whole genome shotgun (WGS) entry which is preliminary data.</text>
</comment>
<reference evidence="1 2" key="1">
    <citation type="journal article" date="2020" name="Antonie Van Leeuwenhoek">
        <title>Rhodopirellula heiligendammensis sp. nov., Rhodopirellula pilleata sp. nov., and Rhodopirellula solitaria sp. nov. isolated from natural or artificial marine surfaces in Northern Germany and California, USA, and emended description of the genus Rhodopirellula.</title>
        <authorList>
            <person name="Kallscheuer N."/>
            <person name="Wiegand S."/>
            <person name="Jogler M."/>
            <person name="Boedeker C."/>
            <person name="Peeters S.H."/>
            <person name="Rast P."/>
            <person name="Heuer A."/>
            <person name="Jetten M.S.M."/>
            <person name="Rohde M."/>
            <person name="Jogler C."/>
        </authorList>
    </citation>
    <scope>NUCLEOTIDE SEQUENCE [LARGE SCALE GENOMIC DNA]</scope>
    <source>
        <strain evidence="1 2">Poly21</strain>
    </source>
</reference>
<gene>
    <name evidence="1" type="ORF">Poly21_17180</name>
</gene>
<keyword evidence="2" id="KW-1185">Reference proteome</keyword>
<protein>
    <submittedName>
        <fullName evidence="1">Uncharacterized protein</fullName>
    </submittedName>
</protein>
<dbReference type="Pfam" id="PF13384">
    <property type="entry name" value="HTH_23"/>
    <property type="match status" value="1"/>
</dbReference>
<name>A0A5C6C899_9BACT</name>
<sequence length="130" mass="14037">MRVATRGEIVASVNAGLSYIEAARLAGVSVSTAWRWVHVDTLSPPIRRPTLSEDQKRKIRDAIDSGQASLRQIAIAAGVHHSTVCVIRDRMTVGGHRPRPLRCRGCGSLINTQVCLQCEASLARSSCCAC</sequence>
<accession>A0A5C6C899</accession>
<dbReference type="RefSeq" id="WP_367302534.1">
    <property type="nucleotide sequence ID" value="NZ_SJPU01000001.1"/>
</dbReference>
<evidence type="ECO:0000313" key="2">
    <source>
        <dbReference type="Proteomes" id="UP000319908"/>
    </source>
</evidence>
<dbReference type="EMBL" id="SJPU01000001">
    <property type="protein sequence ID" value="TWU19544.1"/>
    <property type="molecule type" value="Genomic_DNA"/>
</dbReference>
<dbReference type="Proteomes" id="UP000319908">
    <property type="component" value="Unassembled WGS sequence"/>
</dbReference>
<evidence type="ECO:0000313" key="1">
    <source>
        <dbReference type="EMBL" id="TWU19544.1"/>
    </source>
</evidence>
<organism evidence="1 2">
    <name type="scientific">Allorhodopirellula heiligendammensis</name>
    <dbReference type="NCBI Taxonomy" id="2714739"/>
    <lineage>
        <taxon>Bacteria</taxon>
        <taxon>Pseudomonadati</taxon>
        <taxon>Planctomycetota</taxon>
        <taxon>Planctomycetia</taxon>
        <taxon>Pirellulales</taxon>
        <taxon>Pirellulaceae</taxon>
        <taxon>Allorhodopirellula</taxon>
    </lineage>
</organism>
<proteinExistence type="predicted"/>